<reference evidence="1" key="1">
    <citation type="journal article" date="2023" name="Plant J.">
        <title>Genome sequences and population genomics provide insights into the demographic history, inbreeding, and mutation load of two 'living fossil' tree species of Dipteronia.</title>
        <authorList>
            <person name="Feng Y."/>
            <person name="Comes H.P."/>
            <person name="Chen J."/>
            <person name="Zhu S."/>
            <person name="Lu R."/>
            <person name="Zhang X."/>
            <person name="Li P."/>
            <person name="Qiu J."/>
            <person name="Olsen K.M."/>
            <person name="Qiu Y."/>
        </authorList>
    </citation>
    <scope>NUCLEOTIDE SEQUENCE</scope>
    <source>
        <strain evidence="1">NBL</strain>
    </source>
</reference>
<dbReference type="EMBL" id="JANJYJ010000005">
    <property type="protein sequence ID" value="KAK3212151.1"/>
    <property type="molecule type" value="Genomic_DNA"/>
</dbReference>
<protein>
    <submittedName>
        <fullName evidence="1">Uncharacterized protein</fullName>
    </submittedName>
</protein>
<evidence type="ECO:0000313" key="2">
    <source>
        <dbReference type="Proteomes" id="UP001281410"/>
    </source>
</evidence>
<gene>
    <name evidence="1" type="ORF">Dsin_016857</name>
</gene>
<comment type="caution">
    <text evidence="1">The sequence shown here is derived from an EMBL/GenBank/DDBJ whole genome shotgun (WGS) entry which is preliminary data.</text>
</comment>
<evidence type="ECO:0000313" key="1">
    <source>
        <dbReference type="EMBL" id="KAK3212151.1"/>
    </source>
</evidence>
<keyword evidence="2" id="KW-1185">Reference proteome</keyword>
<proteinExistence type="predicted"/>
<organism evidence="1 2">
    <name type="scientific">Dipteronia sinensis</name>
    <dbReference type="NCBI Taxonomy" id="43782"/>
    <lineage>
        <taxon>Eukaryota</taxon>
        <taxon>Viridiplantae</taxon>
        <taxon>Streptophyta</taxon>
        <taxon>Embryophyta</taxon>
        <taxon>Tracheophyta</taxon>
        <taxon>Spermatophyta</taxon>
        <taxon>Magnoliopsida</taxon>
        <taxon>eudicotyledons</taxon>
        <taxon>Gunneridae</taxon>
        <taxon>Pentapetalae</taxon>
        <taxon>rosids</taxon>
        <taxon>malvids</taxon>
        <taxon>Sapindales</taxon>
        <taxon>Sapindaceae</taxon>
        <taxon>Hippocastanoideae</taxon>
        <taxon>Acereae</taxon>
        <taxon>Dipteronia</taxon>
    </lineage>
</organism>
<sequence>MAKPCPRLNNRALLAKKAWRLLHSTSSLTYSVLKGKYFPHSDFLEANLGWSPSLIWQSIIWGRQLLVKGLVGNGASIKVFSYIPVAS</sequence>
<accession>A0AAE0E5W0</accession>
<dbReference type="Proteomes" id="UP001281410">
    <property type="component" value="Unassembled WGS sequence"/>
</dbReference>
<dbReference type="AlphaFoldDB" id="A0AAE0E5W0"/>
<name>A0AAE0E5W0_9ROSI</name>